<dbReference type="Pfam" id="PF05163">
    <property type="entry name" value="DinB"/>
    <property type="match status" value="1"/>
</dbReference>
<dbReference type="EMBL" id="BAAFZP010000001">
    <property type="protein sequence ID" value="GAB1581654.1"/>
    <property type="molecule type" value="Genomic_DNA"/>
</dbReference>
<gene>
    <name evidence="3" type="ORF">PPNSA23_15970</name>
</gene>
<comment type="similarity">
    <text evidence="1">Belongs to the DinB family.</text>
</comment>
<dbReference type="InterPro" id="IPR007837">
    <property type="entry name" value="DinB"/>
</dbReference>
<proteinExistence type="inferred from homology"/>
<dbReference type="Gene3D" id="1.20.120.450">
    <property type="entry name" value="dinb family like domain"/>
    <property type="match status" value="1"/>
</dbReference>
<dbReference type="RefSeq" id="WP_407864446.1">
    <property type="nucleotide sequence ID" value="NZ_BAAFZP010000001.1"/>
</dbReference>
<evidence type="ECO:0000256" key="2">
    <source>
        <dbReference type="ARBA" id="ARBA00022723"/>
    </source>
</evidence>
<organism evidence="3 4">
    <name type="scientific">Phyllobacterium phragmitis</name>
    <dbReference type="NCBI Taxonomy" id="2670329"/>
    <lineage>
        <taxon>Bacteria</taxon>
        <taxon>Pseudomonadati</taxon>
        <taxon>Pseudomonadota</taxon>
        <taxon>Alphaproteobacteria</taxon>
        <taxon>Hyphomicrobiales</taxon>
        <taxon>Phyllobacteriaceae</taxon>
        <taxon>Phyllobacterium</taxon>
    </lineage>
</organism>
<protein>
    <submittedName>
        <fullName evidence="3">DinB family protein</fullName>
    </submittedName>
</protein>
<sequence length="170" mass="19629">MRSHFQMFAAYNRWANDLVYDAAAKLSDEDYRRDMGAFFKSIHGTLNHILIADRIWMKRFTGEGDHPKTLDAILFEQLPALRVAREAEDRRIIAFVDGLDDRAVEGRFTYITVTDVRTVSQRLAPALSHFFNHQTHHRGQIHAMLTALGNQAPSLDLVRFQRTETGRRFA</sequence>
<keyword evidence="4" id="KW-1185">Reference proteome</keyword>
<name>A0ABQ0GYA0_9HYPH</name>
<accession>A0ABQ0GYA0</accession>
<evidence type="ECO:0000256" key="1">
    <source>
        <dbReference type="ARBA" id="ARBA00008635"/>
    </source>
</evidence>
<dbReference type="PANTHER" id="PTHR37302">
    <property type="entry name" value="SLR1116 PROTEIN"/>
    <property type="match status" value="1"/>
</dbReference>
<dbReference type="InterPro" id="IPR034660">
    <property type="entry name" value="DinB/YfiT-like"/>
</dbReference>
<comment type="caution">
    <text evidence="3">The sequence shown here is derived from an EMBL/GenBank/DDBJ whole genome shotgun (WGS) entry which is preliminary data.</text>
</comment>
<evidence type="ECO:0000313" key="4">
    <source>
        <dbReference type="Proteomes" id="UP001628091"/>
    </source>
</evidence>
<dbReference type="PANTHER" id="PTHR37302:SF1">
    <property type="entry name" value="PROTEIN DINB"/>
    <property type="match status" value="1"/>
</dbReference>
<evidence type="ECO:0000313" key="3">
    <source>
        <dbReference type="EMBL" id="GAB1581654.1"/>
    </source>
</evidence>
<keyword evidence="2" id="KW-0479">Metal-binding</keyword>
<dbReference type="SUPFAM" id="SSF109854">
    <property type="entry name" value="DinB/YfiT-like putative metalloenzymes"/>
    <property type="match status" value="1"/>
</dbReference>
<reference evidence="3 4" key="1">
    <citation type="submission" date="2024-10" db="EMBL/GenBank/DDBJ databases">
        <title>Isolation, draft genome sequencing and identification of Phyllobacterium sp. NSA23, isolated from leaf soil.</title>
        <authorList>
            <person name="Akita H."/>
        </authorList>
    </citation>
    <scope>NUCLEOTIDE SEQUENCE [LARGE SCALE GENOMIC DNA]</scope>
    <source>
        <strain evidence="3 4">NSA23</strain>
    </source>
</reference>
<dbReference type="Proteomes" id="UP001628091">
    <property type="component" value="Unassembled WGS sequence"/>
</dbReference>